<gene>
    <name evidence="3" type="ORF">HKI87_09g59640</name>
</gene>
<dbReference type="SUPFAM" id="SSF56801">
    <property type="entry name" value="Acetyl-CoA synthetase-like"/>
    <property type="match status" value="1"/>
</dbReference>
<dbReference type="PROSITE" id="PS00455">
    <property type="entry name" value="AMP_BINDING"/>
    <property type="match status" value="1"/>
</dbReference>
<keyword evidence="3" id="KW-0436">Ligase</keyword>
<dbReference type="Gene3D" id="3.30.300.30">
    <property type="match status" value="1"/>
</dbReference>
<evidence type="ECO:0000313" key="3">
    <source>
        <dbReference type="EMBL" id="WZN64408.1"/>
    </source>
</evidence>
<evidence type="ECO:0000259" key="2">
    <source>
        <dbReference type="Pfam" id="PF00501"/>
    </source>
</evidence>
<feature type="region of interest" description="Disordered" evidence="1">
    <location>
        <begin position="14"/>
        <end position="44"/>
    </location>
</feature>
<dbReference type="EMBL" id="CP151509">
    <property type="protein sequence ID" value="WZN64408.1"/>
    <property type="molecule type" value="Genomic_DNA"/>
</dbReference>
<dbReference type="Proteomes" id="UP001472866">
    <property type="component" value="Chromosome 09"/>
</dbReference>
<feature type="compositionally biased region" description="Polar residues" evidence="1">
    <location>
        <begin position="30"/>
        <end position="44"/>
    </location>
</feature>
<keyword evidence="4" id="KW-1185">Reference proteome</keyword>
<proteinExistence type="predicted"/>
<dbReference type="GO" id="GO:0030497">
    <property type="term" value="P:fatty acid elongation"/>
    <property type="evidence" value="ECO:0007669"/>
    <property type="project" value="TreeGrafter"/>
</dbReference>
<protein>
    <submittedName>
        <fullName evidence="3">Long-chain-fatty-acid CoA ligase</fullName>
    </submittedName>
</protein>
<reference evidence="3 4" key="1">
    <citation type="submission" date="2024-03" db="EMBL/GenBank/DDBJ databases">
        <title>Complete genome sequence of the green alga Chloropicon roscoffensis RCC1871.</title>
        <authorList>
            <person name="Lemieux C."/>
            <person name="Pombert J.-F."/>
            <person name="Otis C."/>
            <person name="Turmel M."/>
        </authorList>
    </citation>
    <scope>NUCLEOTIDE SEQUENCE [LARGE SCALE GENOMIC DNA]</scope>
    <source>
        <strain evidence="3 4">RCC1871</strain>
    </source>
</reference>
<dbReference type="Pfam" id="PF23562">
    <property type="entry name" value="AMP-binding_C_3"/>
    <property type="match status" value="1"/>
</dbReference>
<name>A0AAX4PEQ6_9CHLO</name>
<feature type="domain" description="AMP-dependent synthetase/ligase" evidence="2">
    <location>
        <begin position="122"/>
        <end position="579"/>
    </location>
</feature>
<sequence>MMRGGKVQYRRVNSQVGTPLVGKTRRSETLGASSSHEGYSTASRRTVRAINAATRQRARCNPTTFGAQVGGHRGGLTEVRALVESAETSNEEQAQGTFGAWRGPKARDTPWNIIPEMWRHLAETLPKDTVALVDENNGKGEGVVVQLTYEELHDEICLFAWGLKSLGAEKGQSFCIFSENSARWLVADQGGAMIGCTSALRGITSPVEELSFIAENSQARGLIVQNEQTLNQVWPTMVKNGQHEQISFVVVLWDGVTEKRRPEGDVPVLSYDDVIESGRKASTSDSKPLAGILDPNIKETDAACIIYTSGTTGQPKGATLSHKNMMYQVVNLHNVIAIPPKTQVISLLPPWHVYQLATSYYSYSWGITNRYSNVANFSNDLREHGCDFIVAVPLVIENLYKKVMQSVKKMPAARRNLVSFFLKASRSYVTATRVVKGLSLKHVHEPPSFLKLIACWLVHLFLGPIHALANALVYKKIRDQIKISRTIVSGGGALSDHLEDFFETVGVEIINGWGLTETSPVIAARCCAVNQSDPNARGTIGRPVPGTQVKCVDPETLEEVPDGTKGLMIVKGATVFGGYKQNQEATDKAFRYGDGWFDTGDLGYIAPSMPHHNMGGMCVLVGREKETIVLNNGENVEPSPLEQACLASPYIEQIMVVGQDRKALGALVVPEYEALAEDGVVGDASDAAEVEAFLKAEIKRKVEERDLFKPQESIRQISLLPEPLTFEAGYLTRTMKVRRHIVAESFASEIEAMFS</sequence>
<dbReference type="InterPro" id="IPR045851">
    <property type="entry name" value="AMP-bd_C_sf"/>
</dbReference>
<dbReference type="GO" id="GO:0009507">
    <property type="term" value="C:chloroplast"/>
    <property type="evidence" value="ECO:0007669"/>
    <property type="project" value="TreeGrafter"/>
</dbReference>
<dbReference type="Pfam" id="PF00501">
    <property type="entry name" value="AMP-binding"/>
    <property type="match status" value="1"/>
</dbReference>
<accession>A0AAX4PEQ6</accession>
<dbReference type="GO" id="GO:0008922">
    <property type="term" value="F:long-chain fatty acid [acyl-carrier-protein] ligase activity"/>
    <property type="evidence" value="ECO:0007669"/>
    <property type="project" value="TreeGrafter"/>
</dbReference>
<dbReference type="InterPro" id="IPR042099">
    <property type="entry name" value="ANL_N_sf"/>
</dbReference>
<dbReference type="InterPro" id="IPR000873">
    <property type="entry name" value="AMP-dep_synth/lig_dom"/>
</dbReference>
<dbReference type="InterPro" id="IPR052987">
    <property type="entry name" value="Chloroplast_AMP-bd_Enzymes"/>
</dbReference>
<dbReference type="PANTHER" id="PTHR43813:SF1">
    <property type="entry name" value="ACYL-ACTIVATING ENZYME 16, CHLOROPLASTIC-RELATED"/>
    <property type="match status" value="1"/>
</dbReference>
<dbReference type="InterPro" id="IPR020845">
    <property type="entry name" value="AMP-binding_CS"/>
</dbReference>
<evidence type="ECO:0000313" key="4">
    <source>
        <dbReference type="Proteomes" id="UP001472866"/>
    </source>
</evidence>
<dbReference type="AlphaFoldDB" id="A0AAX4PEQ6"/>
<dbReference type="PANTHER" id="PTHR43813">
    <property type="entry name" value="ACYL-ACTIVATING ENZYME 16, CHLOROPLASTIC-RELATED"/>
    <property type="match status" value="1"/>
</dbReference>
<organism evidence="3 4">
    <name type="scientific">Chloropicon roscoffensis</name>
    <dbReference type="NCBI Taxonomy" id="1461544"/>
    <lineage>
        <taxon>Eukaryota</taxon>
        <taxon>Viridiplantae</taxon>
        <taxon>Chlorophyta</taxon>
        <taxon>Chloropicophyceae</taxon>
        <taxon>Chloropicales</taxon>
        <taxon>Chloropicaceae</taxon>
        <taxon>Chloropicon</taxon>
    </lineage>
</organism>
<dbReference type="Gene3D" id="3.40.50.12780">
    <property type="entry name" value="N-terminal domain of ligase-like"/>
    <property type="match status" value="1"/>
</dbReference>
<evidence type="ECO:0000256" key="1">
    <source>
        <dbReference type="SAM" id="MobiDB-lite"/>
    </source>
</evidence>